<keyword evidence="2" id="KW-1185">Reference proteome</keyword>
<dbReference type="OrthoDB" id="10626690at2759"/>
<dbReference type="EMBL" id="CAJVPQ010007584">
    <property type="protein sequence ID" value="CAG8698395.1"/>
    <property type="molecule type" value="Genomic_DNA"/>
</dbReference>
<evidence type="ECO:0000313" key="1">
    <source>
        <dbReference type="EMBL" id="CAG8698395.1"/>
    </source>
</evidence>
<evidence type="ECO:0000313" key="2">
    <source>
        <dbReference type="Proteomes" id="UP000789570"/>
    </source>
</evidence>
<feature type="non-terminal residue" evidence="1">
    <location>
        <position position="1"/>
    </location>
</feature>
<dbReference type="AlphaFoldDB" id="A0A9N9HNW7"/>
<comment type="caution">
    <text evidence="1">The sequence shown here is derived from an EMBL/GenBank/DDBJ whole genome shotgun (WGS) entry which is preliminary data.</text>
</comment>
<gene>
    <name evidence="1" type="ORF">FCALED_LOCUS13350</name>
</gene>
<organism evidence="1 2">
    <name type="scientific">Funneliformis caledonium</name>
    <dbReference type="NCBI Taxonomy" id="1117310"/>
    <lineage>
        <taxon>Eukaryota</taxon>
        <taxon>Fungi</taxon>
        <taxon>Fungi incertae sedis</taxon>
        <taxon>Mucoromycota</taxon>
        <taxon>Glomeromycotina</taxon>
        <taxon>Glomeromycetes</taxon>
        <taxon>Glomerales</taxon>
        <taxon>Glomeraceae</taxon>
        <taxon>Funneliformis</taxon>
    </lineage>
</organism>
<protein>
    <submittedName>
        <fullName evidence="1">17110_t:CDS:1</fullName>
    </submittedName>
</protein>
<proteinExistence type="predicted"/>
<reference evidence="1" key="1">
    <citation type="submission" date="2021-06" db="EMBL/GenBank/DDBJ databases">
        <authorList>
            <person name="Kallberg Y."/>
            <person name="Tangrot J."/>
            <person name="Rosling A."/>
        </authorList>
    </citation>
    <scope>NUCLEOTIDE SEQUENCE</scope>
    <source>
        <strain evidence="1">UK204</strain>
    </source>
</reference>
<accession>A0A9N9HNW7</accession>
<dbReference type="Proteomes" id="UP000789570">
    <property type="component" value="Unassembled WGS sequence"/>
</dbReference>
<name>A0A9N9HNW7_9GLOM</name>
<sequence length="62" mass="6997">YRCELAFSYVRSPISLQVHDRVKPNPKIACVLIGLVLARPKDLKHQANLKITYTPTIVHGLT</sequence>